<evidence type="ECO:0000256" key="1">
    <source>
        <dbReference type="SAM" id="MobiDB-lite"/>
    </source>
</evidence>
<dbReference type="Proteomes" id="UP000694251">
    <property type="component" value="Chromosome 4"/>
</dbReference>
<name>A0A8T2EB82_ARASU</name>
<comment type="caution">
    <text evidence="2">The sequence shown here is derived from an EMBL/GenBank/DDBJ whole genome shotgun (WGS) entry which is preliminary data.</text>
</comment>
<evidence type="ECO:0000313" key="3">
    <source>
        <dbReference type="Proteomes" id="UP000694251"/>
    </source>
</evidence>
<dbReference type="AlphaFoldDB" id="A0A8T2EB82"/>
<evidence type="ECO:0000313" key="2">
    <source>
        <dbReference type="EMBL" id="KAG7620212.1"/>
    </source>
</evidence>
<keyword evidence="3" id="KW-1185">Reference proteome</keyword>
<gene>
    <name evidence="2" type="ORF">ISN44_As04g012280</name>
</gene>
<accession>A0A8T2EB82</accession>
<organism evidence="2 3">
    <name type="scientific">Arabidopsis suecica</name>
    <name type="common">Swedish thale-cress</name>
    <name type="synonym">Cardaminopsis suecica</name>
    <dbReference type="NCBI Taxonomy" id="45249"/>
    <lineage>
        <taxon>Eukaryota</taxon>
        <taxon>Viridiplantae</taxon>
        <taxon>Streptophyta</taxon>
        <taxon>Embryophyta</taxon>
        <taxon>Tracheophyta</taxon>
        <taxon>Spermatophyta</taxon>
        <taxon>Magnoliopsida</taxon>
        <taxon>eudicotyledons</taxon>
        <taxon>Gunneridae</taxon>
        <taxon>Pentapetalae</taxon>
        <taxon>rosids</taxon>
        <taxon>malvids</taxon>
        <taxon>Brassicales</taxon>
        <taxon>Brassicaceae</taxon>
        <taxon>Camelineae</taxon>
        <taxon>Arabidopsis</taxon>
    </lineage>
</organism>
<dbReference type="OrthoDB" id="1104505at2759"/>
<reference evidence="2 3" key="1">
    <citation type="submission" date="2020-12" db="EMBL/GenBank/DDBJ databases">
        <title>Concerted genomic and epigenomic changes stabilize Arabidopsis allopolyploids.</title>
        <authorList>
            <person name="Chen Z."/>
        </authorList>
    </citation>
    <scope>NUCLEOTIDE SEQUENCE [LARGE SCALE GENOMIC DNA]</scope>
    <source>
        <strain evidence="2">As9502</strain>
        <tissue evidence="2">Leaf</tissue>
    </source>
</reference>
<proteinExistence type="predicted"/>
<sequence length="101" mass="11048">MTQSSIDFFPQVEKIVSNTEEKTTTETPKKTVHADDSATVVEVEIKGEEVPNVENETEKTEIAPVKEEKPVVITAVVEEKDGKPAVKSPTKEEKPVDGKAV</sequence>
<feature type="region of interest" description="Disordered" evidence="1">
    <location>
        <begin position="80"/>
        <end position="101"/>
    </location>
</feature>
<dbReference type="EMBL" id="JAEFBJ010000004">
    <property type="protein sequence ID" value="KAG7620212.1"/>
    <property type="molecule type" value="Genomic_DNA"/>
</dbReference>
<protein>
    <submittedName>
        <fullName evidence="2">Uncharacterized protein</fullName>
    </submittedName>
</protein>